<organism evidence="1 2">
    <name type="scientific">Atlanticothrix silvestris CENA357</name>
    <dbReference type="NCBI Taxonomy" id="1725252"/>
    <lineage>
        <taxon>Bacteria</taxon>
        <taxon>Bacillati</taxon>
        <taxon>Cyanobacteriota</taxon>
        <taxon>Cyanophyceae</taxon>
        <taxon>Nostocales</taxon>
        <taxon>Nodulariaceae</taxon>
        <taxon>Atlanticothrix</taxon>
        <taxon>Atlanticothrix silvestris</taxon>
    </lineage>
</organism>
<comment type="caution">
    <text evidence="1">The sequence shown here is derived from an EMBL/GenBank/DDBJ whole genome shotgun (WGS) entry which is preliminary data.</text>
</comment>
<name>A0A8J7L2H0_9CYAN</name>
<gene>
    <name evidence="1" type="ORF">I8751_12675</name>
</gene>
<dbReference type="Proteomes" id="UP000599391">
    <property type="component" value="Unassembled WGS sequence"/>
</dbReference>
<evidence type="ECO:0000313" key="1">
    <source>
        <dbReference type="EMBL" id="MBH8553209.1"/>
    </source>
</evidence>
<proteinExistence type="predicted"/>
<evidence type="ECO:0000313" key="2">
    <source>
        <dbReference type="Proteomes" id="UP000599391"/>
    </source>
</evidence>
<protein>
    <submittedName>
        <fullName evidence="1">Uncharacterized protein</fullName>
    </submittedName>
</protein>
<accession>A0A8J7L2H0</accession>
<keyword evidence="2" id="KW-1185">Reference proteome</keyword>
<dbReference type="EMBL" id="JAECZB010000026">
    <property type="protein sequence ID" value="MBH8553209.1"/>
    <property type="molecule type" value="Genomic_DNA"/>
</dbReference>
<sequence>MSTISELSQLKQGLETGEVEKGIKLIGLHISEFELTQLERGNTISLENRRLGEIGSVFILAEALSAVNSVKRNITFQDLPQTVREFSWCSGVPIYCWNSDLIGKCCLILTLVDGKPAIRVSSQKL</sequence>
<dbReference type="AlphaFoldDB" id="A0A8J7L2H0"/>
<dbReference type="RefSeq" id="WP_214439498.1">
    <property type="nucleotide sequence ID" value="NZ_JAECZB010000026.1"/>
</dbReference>
<reference evidence="1 2" key="1">
    <citation type="journal article" date="2021" name="Int. J. Syst. Evol. Microbiol.">
        <title>Amazonocrinis nigriterrae gen. nov., sp. nov., Atlanticothrix silvestris gen. nov., sp. nov. and Dendronalium phyllosphericum gen. nov., sp. nov., nostocacean cyanobacteria from Brazilian environments.</title>
        <authorList>
            <person name="Alvarenga D.O."/>
            <person name="Andreote A.P.D."/>
            <person name="Branco L.H.Z."/>
            <person name="Delbaje E."/>
            <person name="Cruz R.B."/>
            <person name="Varani A.M."/>
            <person name="Fiore M.F."/>
        </authorList>
    </citation>
    <scope>NUCLEOTIDE SEQUENCE [LARGE SCALE GENOMIC DNA]</scope>
    <source>
        <strain evidence="1 2">CENA357</strain>
    </source>
</reference>